<sequence length="257" mass="28064">MVCVLSATSRLGLIETGYCVHAYIEKMVNCPEADVFIGTGLIDMYSKCGCLNAAFSVFNRMKVRNVLTWTALATGLANNGRGKEAIELLEVMRYHGVNPNAVTFSSLLSACCHTGLVEEGVHLFSTMETKFGVIPQVQHYGCVVDLLGRAGYLEAAYDFVKSMPAEPDAILWRSLLSACNLHGDLKMAEKVGNLLLQRDLVPDSAIHDITQDYISISNIYAAAGKWSNVEDLRKEMKRKGGCAKHGGSSELSAMQLY</sequence>
<evidence type="ECO:0000313" key="2">
    <source>
        <dbReference type="Proteomes" id="UP001057402"/>
    </source>
</evidence>
<dbReference type="EMBL" id="CM042882">
    <property type="protein sequence ID" value="KAI4382529.1"/>
    <property type="molecule type" value="Genomic_DNA"/>
</dbReference>
<gene>
    <name evidence="1" type="ORF">MLD38_008482</name>
</gene>
<dbReference type="Proteomes" id="UP001057402">
    <property type="component" value="Chromosome 3"/>
</dbReference>
<proteinExistence type="predicted"/>
<protein>
    <submittedName>
        <fullName evidence="1">Uncharacterized protein</fullName>
    </submittedName>
</protein>
<keyword evidence="2" id="KW-1185">Reference proteome</keyword>
<reference evidence="2" key="1">
    <citation type="journal article" date="2023" name="Front. Plant Sci.">
        <title>Chromosomal-level genome assembly of Melastoma candidum provides insights into trichome evolution.</title>
        <authorList>
            <person name="Zhong Y."/>
            <person name="Wu W."/>
            <person name="Sun C."/>
            <person name="Zou P."/>
            <person name="Liu Y."/>
            <person name="Dai S."/>
            <person name="Zhou R."/>
        </authorList>
    </citation>
    <scope>NUCLEOTIDE SEQUENCE [LARGE SCALE GENOMIC DNA]</scope>
</reference>
<name>A0ACB9RUE9_9MYRT</name>
<organism evidence="1 2">
    <name type="scientific">Melastoma candidum</name>
    <dbReference type="NCBI Taxonomy" id="119954"/>
    <lineage>
        <taxon>Eukaryota</taxon>
        <taxon>Viridiplantae</taxon>
        <taxon>Streptophyta</taxon>
        <taxon>Embryophyta</taxon>
        <taxon>Tracheophyta</taxon>
        <taxon>Spermatophyta</taxon>
        <taxon>Magnoliopsida</taxon>
        <taxon>eudicotyledons</taxon>
        <taxon>Gunneridae</taxon>
        <taxon>Pentapetalae</taxon>
        <taxon>rosids</taxon>
        <taxon>malvids</taxon>
        <taxon>Myrtales</taxon>
        <taxon>Melastomataceae</taxon>
        <taxon>Melastomatoideae</taxon>
        <taxon>Melastomateae</taxon>
        <taxon>Melastoma</taxon>
    </lineage>
</organism>
<comment type="caution">
    <text evidence="1">The sequence shown here is derived from an EMBL/GenBank/DDBJ whole genome shotgun (WGS) entry which is preliminary data.</text>
</comment>
<evidence type="ECO:0000313" key="1">
    <source>
        <dbReference type="EMBL" id="KAI4382529.1"/>
    </source>
</evidence>
<accession>A0ACB9RUE9</accession>